<dbReference type="EMBL" id="ML732160">
    <property type="protein sequence ID" value="KAB8078206.1"/>
    <property type="molecule type" value="Genomic_DNA"/>
</dbReference>
<evidence type="ECO:0000256" key="5">
    <source>
        <dbReference type="ARBA" id="ARBA00048494"/>
    </source>
</evidence>
<evidence type="ECO:0000256" key="1">
    <source>
        <dbReference type="ARBA" id="ARBA00001941"/>
    </source>
</evidence>
<dbReference type="InterPro" id="IPR011330">
    <property type="entry name" value="Glyco_hydro/deAcase_b/a-brl"/>
</dbReference>
<keyword evidence="6" id="KW-0472">Membrane</keyword>
<dbReference type="GO" id="GO:0004099">
    <property type="term" value="F:chitin deacetylase activity"/>
    <property type="evidence" value="ECO:0007669"/>
    <property type="project" value="UniProtKB-EC"/>
</dbReference>
<evidence type="ECO:0000256" key="3">
    <source>
        <dbReference type="ARBA" id="ARBA00023285"/>
    </source>
</evidence>
<keyword evidence="6" id="KW-1133">Transmembrane helix</keyword>
<keyword evidence="2" id="KW-0146">Chitin degradation</keyword>
<evidence type="ECO:0000256" key="4">
    <source>
        <dbReference type="ARBA" id="ARBA00024056"/>
    </source>
</evidence>
<feature type="transmembrane region" description="Helical" evidence="6">
    <location>
        <begin position="12"/>
        <end position="33"/>
    </location>
</feature>
<dbReference type="GO" id="GO:0009272">
    <property type="term" value="P:fungal-type cell wall biogenesis"/>
    <property type="evidence" value="ECO:0007669"/>
    <property type="project" value="UniProtKB-ARBA"/>
</dbReference>
<evidence type="ECO:0000259" key="7">
    <source>
        <dbReference type="PROSITE" id="PS51677"/>
    </source>
</evidence>
<dbReference type="InterPro" id="IPR002509">
    <property type="entry name" value="NODB_dom"/>
</dbReference>
<dbReference type="Gene3D" id="3.20.20.370">
    <property type="entry name" value="Glycoside hydrolase/deacetylase"/>
    <property type="match status" value="1"/>
</dbReference>
<dbReference type="PANTHER" id="PTHR10587">
    <property type="entry name" value="GLYCOSYL TRANSFERASE-RELATED"/>
    <property type="match status" value="1"/>
</dbReference>
<evidence type="ECO:0000313" key="9">
    <source>
        <dbReference type="Proteomes" id="UP000326565"/>
    </source>
</evidence>
<keyword evidence="6" id="KW-0812">Transmembrane</keyword>
<gene>
    <name evidence="8" type="ORF">BDV29DRAFT_14556</name>
</gene>
<dbReference type="AlphaFoldDB" id="A0A5N5XC17"/>
<evidence type="ECO:0000256" key="6">
    <source>
        <dbReference type="SAM" id="Phobius"/>
    </source>
</evidence>
<sequence length="262" mass="29761">MLLPRRKLKRLLIIMLLPFLLALTLLSPLYLIYKPPTLLIRYFQHRWPDTIWHIPLPPSQKLIALTIDDAPSPHTAEIRSILTENNAHATFFLIGSQIPGREDELHELVRGEHELGNHAMHDEPSMTLSNQELREQVGVVQDRIRAAYSAAGVREPVERWFRPGSGFFSGRMRGVLGALGFRIVMGSVYPHDAQVGWWWINARHVLSMVKPGSIVICHDRRAWTAPMLRRVLPELKRRGYRVVTVSELVRAGGLSSVSKVAA</sequence>
<reference evidence="8 9" key="1">
    <citation type="submission" date="2019-04" db="EMBL/GenBank/DDBJ databases">
        <title>Friends and foes A comparative genomics study of 23 Aspergillus species from section Flavi.</title>
        <authorList>
            <consortium name="DOE Joint Genome Institute"/>
            <person name="Kjaerbolling I."/>
            <person name="Vesth T."/>
            <person name="Frisvad J.C."/>
            <person name="Nybo J.L."/>
            <person name="Theobald S."/>
            <person name="Kildgaard S."/>
            <person name="Isbrandt T."/>
            <person name="Kuo A."/>
            <person name="Sato A."/>
            <person name="Lyhne E.K."/>
            <person name="Kogle M.E."/>
            <person name="Wiebenga A."/>
            <person name="Kun R.S."/>
            <person name="Lubbers R.J."/>
            <person name="Makela M.R."/>
            <person name="Barry K."/>
            <person name="Chovatia M."/>
            <person name="Clum A."/>
            <person name="Daum C."/>
            <person name="Haridas S."/>
            <person name="He G."/>
            <person name="LaButti K."/>
            <person name="Lipzen A."/>
            <person name="Mondo S."/>
            <person name="Riley R."/>
            <person name="Salamov A."/>
            <person name="Simmons B.A."/>
            <person name="Magnuson J.K."/>
            <person name="Henrissat B."/>
            <person name="Mortensen U.H."/>
            <person name="Larsen T.O."/>
            <person name="Devries R.P."/>
            <person name="Grigoriev I.V."/>
            <person name="Machida M."/>
            <person name="Baker S.E."/>
            <person name="Andersen M.R."/>
        </authorList>
    </citation>
    <scope>NUCLEOTIDE SEQUENCE [LARGE SCALE GENOMIC DNA]</scope>
    <source>
        <strain evidence="8 9">CBS 151.66</strain>
    </source>
</reference>
<accession>A0A5N5XC17</accession>
<protein>
    <recommendedName>
        <fullName evidence="4">chitin deacetylase</fullName>
        <ecNumber evidence="4">3.5.1.41</ecNumber>
    </recommendedName>
</protein>
<evidence type="ECO:0000313" key="8">
    <source>
        <dbReference type="EMBL" id="KAB8078206.1"/>
    </source>
</evidence>
<dbReference type="Proteomes" id="UP000326565">
    <property type="component" value="Unassembled WGS sequence"/>
</dbReference>
<dbReference type="InterPro" id="IPR050248">
    <property type="entry name" value="Polysacc_deacetylase_ArnD"/>
</dbReference>
<comment type="catalytic activity">
    <reaction evidence="5">
        <text>[(1-&gt;4)-N-acetyl-beta-D-glucosaminyl](n) + n H2O = chitosan + n acetate</text>
        <dbReference type="Rhea" id="RHEA:10464"/>
        <dbReference type="Rhea" id="RHEA-COMP:9593"/>
        <dbReference type="Rhea" id="RHEA-COMP:9597"/>
        <dbReference type="ChEBI" id="CHEBI:15377"/>
        <dbReference type="ChEBI" id="CHEBI:17029"/>
        <dbReference type="ChEBI" id="CHEBI:30089"/>
        <dbReference type="ChEBI" id="CHEBI:57704"/>
        <dbReference type="EC" id="3.5.1.41"/>
    </reaction>
    <physiologicalReaction direction="left-to-right" evidence="5">
        <dbReference type="Rhea" id="RHEA:10465"/>
    </physiologicalReaction>
</comment>
<keyword evidence="3" id="KW-0170">Cobalt</keyword>
<dbReference type="GO" id="GO:0005975">
    <property type="term" value="P:carbohydrate metabolic process"/>
    <property type="evidence" value="ECO:0007669"/>
    <property type="project" value="InterPro"/>
</dbReference>
<dbReference type="EC" id="3.5.1.41" evidence="4"/>
<evidence type="ECO:0000256" key="2">
    <source>
        <dbReference type="ARBA" id="ARBA00023024"/>
    </source>
</evidence>
<dbReference type="SUPFAM" id="SSF88713">
    <property type="entry name" value="Glycoside hydrolase/deacetylase"/>
    <property type="match status" value="1"/>
</dbReference>
<name>A0A5N5XC17_9EURO</name>
<keyword evidence="9" id="KW-1185">Reference proteome</keyword>
<organism evidence="8 9">
    <name type="scientific">Aspergillus leporis</name>
    <dbReference type="NCBI Taxonomy" id="41062"/>
    <lineage>
        <taxon>Eukaryota</taxon>
        <taxon>Fungi</taxon>
        <taxon>Dikarya</taxon>
        <taxon>Ascomycota</taxon>
        <taxon>Pezizomycotina</taxon>
        <taxon>Eurotiomycetes</taxon>
        <taxon>Eurotiomycetidae</taxon>
        <taxon>Eurotiales</taxon>
        <taxon>Aspergillaceae</taxon>
        <taxon>Aspergillus</taxon>
        <taxon>Aspergillus subgen. Circumdati</taxon>
    </lineage>
</organism>
<keyword evidence="2" id="KW-0624">Polysaccharide degradation</keyword>
<dbReference type="PANTHER" id="PTHR10587:SF137">
    <property type="entry name" value="4-DEOXY-4-FORMAMIDO-L-ARABINOSE-PHOSPHOUNDECAPRENOL DEFORMYLASE ARND-RELATED"/>
    <property type="match status" value="1"/>
</dbReference>
<dbReference type="PROSITE" id="PS51677">
    <property type="entry name" value="NODB"/>
    <property type="match status" value="1"/>
</dbReference>
<feature type="domain" description="NodB homology" evidence="7">
    <location>
        <begin position="61"/>
        <end position="243"/>
    </location>
</feature>
<comment type="cofactor">
    <cofactor evidence="1">
        <name>Co(2+)</name>
        <dbReference type="ChEBI" id="CHEBI:48828"/>
    </cofactor>
</comment>
<dbReference type="OrthoDB" id="407355at2759"/>
<dbReference type="GO" id="GO:0006032">
    <property type="term" value="P:chitin catabolic process"/>
    <property type="evidence" value="ECO:0007669"/>
    <property type="project" value="UniProtKB-KW"/>
</dbReference>
<proteinExistence type="predicted"/>
<dbReference type="Pfam" id="PF01522">
    <property type="entry name" value="Polysacc_deac_1"/>
    <property type="match status" value="1"/>
</dbReference>
<keyword evidence="2" id="KW-0119">Carbohydrate metabolism</keyword>
<dbReference type="CDD" id="cd10958">
    <property type="entry name" value="CE4_NodB_like_2"/>
    <property type="match status" value="1"/>
</dbReference>